<proteinExistence type="predicted"/>
<organism evidence="2 3">
    <name type="scientific">Hoeflea ulvae</name>
    <dbReference type="NCBI Taxonomy" id="2983764"/>
    <lineage>
        <taxon>Bacteria</taxon>
        <taxon>Pseudomonadati</taxon>
        <taxon>Pseudomonadota</taxon>
        <taxon>Alphaproteobacteria</taxon>
        <taxon>Hyphomicrobiales</taxon>
        <taxon>Rhizobiaceae</taxon>
        <taxon>Hoeflea</taxon>
    </lineage>
</organism>
<evidence type="ECO:0000313" key="2">
    <source>
        <dbReference type="EMBL" id="MCY0096936.1"/>
    </source>
</evidence>
<dbReference type="RefSeq" id="WP_267614769.1">
    <property type="nucleotide sequence ID" value="NZ_JAOVZQ010000001.1"/>
</dbReference>
<keyword evidence="3" id="KW-1185">Reference proteome</keyword>
<evidence type="ECO:0000313" key="3">
    <source>
        <dbReference type="Proteomes" id="UP001081283"/>
    </source>
</evidence>
<protein>
    <submittedName>
        <fullName evidence="2">Uncharacterized protein</fullName>
    </submittedName>
</protein>
<feature type="region of interest" description="Disordered" evidence="1">
    <location>
        <begin position="1"/>
        <end position="97"/>
    </location>
</feature>
<dbReference type="Proteomes" id="UP001081283">
    <property type="component" value="Unassembled WGS sequence"/>
</dbReference>
<accession>A0ABT3YM32</accession>
<evidence type="ECO:0000256" key="1">
    <source>
        <dbReference type="SAM" id="MobiDB-lite"/>
    </source>
</evidence>
<name>A0ABT3YM32_9HYPH</name>
<reference evidence="2" key="1">
    <citation type="submission" date="2022-10" db="EMBL/GenBank/DDBJ databases">
        <title>Hoeflea sp. J2-29, isolated from marine algae.</title>
        <authorList>
            <person name="Kristyanto S."/>
            <person name="Kim J.M."/>
            <person name="Jeon C.O."/>
        </authorList>
    </citation>
    <scope>NUCLEOTIDE SEQUENCE</scope>
    <source>
        <strain evidence="2">J2-29</strain>
    </source>
</reference>
<dbReference type="EMBL" id="JAOVZQ010000001">
    <property type="protein sequence ID" value="MCY0096936.1"/>
    <property type="molecule type" value="Genomic_DNA"/>
</dbReference>
<feature type="compositionally biased region" description="Basic and acidic residues" evidence="1">
    <location>
        <begin position="1"/>
        <end position="29"/>
    </location>
</feature>
<sequence length="97" mass="10344">MQPADKHTPDERREGRLPEPESNHEHNKAAPESADLSDPAEVWKDGESTPTGGSGRRSGGDRVAGPGDTGSGAPAPYPDEIQADAISRQTKRKSDDR</sequence>
<comment type="caution">
    <text evidence="2">The sequence shown here is derived from an EMBL/GenBank/DDBJ whole genome shotgun (WGS) entry which is preliminary data.</text>
</comment>
<gene>
    <name evidence="2" type="ORF">OEG82_23430</name>
</gene>